<organism evidence="1 2">
    <name type="scientific">Stenotrophomonas maltophilia</name>
    <name type="common">Pseudomonas maltophilia</name>
    <name type="synonym">Xanthomonas maltophilia</name>
    <dbReference type="NCBI Taxonomy" id="40324"/>
    <lineage>
        <taxon>Bacteria</taxon>
        <taxon>Pseudomonadati</taxon>
        <taxon>Pseudomonadota</taxon>
        <taxon>Gammaproteobacteria</taxon>
        <taxon>Lysobacterales</taxon>
        <taxon>Lysobacteraceae</taxon>
        <taxon>Stenotrophomonas</taxon>
        <taxon>Stenotrophomonas maltophilia group</taxon>
    </lineage>
</organism>
<name>A0A4S2CVW0_STEMA</name>
<dbReference type="EMBL" id="SRYW01000012">
    <property type="protein sequence ID" value="TGY33077.1"/>
    <property type="molecule type" value="Genomic_DNA"/>
</dbReference>
<dbReference type="AlphaFoldDB" id="A0A4S2CVW0"/>
<dbReference type="Proteomes" id="UP000306631">
    <property type="component" value="Unassembled WGS sequence"/>
</dbReference>
<evidence type="ECO:0000313" key="2">
    <source>
        <dbReference type="Proteomes" id="UP000306631"/>
    </source>
</evidence>
<comment type="caution">
    <text evidence="1">The sequence shown here is derived from an EMBL/GenBank/DDBJ whole genome shotgun (WGS) entry which is preliminary data.</text>
</comment>
<reference evidence="1 2" key="1">
    <citation type="submission" date="2019-04" db="EMBL/GenBank/DDBJ databases">
        <title>Microbes associate with the intestines of laboratory mice.</title>
        <authorList>
            <person name="Navarre W."/>
            <person name="Wong E."/>
            <person name="Huang K."/>
            <person name="Tropini C."/>
            <person name="Ng K."/>
            <person name="Yu B."/>
        </authorList>
    </citation>
    <scope>NUCLEOTIDE SEQUENCE [LARGE SCALE GENOMIC DNA]</scope>
    <source>
        <strain evidence="1 2">NM62_B4-13</strain>
    </source>
</reference>
<dbReference type="OrthoDB" id="6043530at2"/>
<sequence length="265" mass="29540">MEACRLDAIDGTIERPLQLAPGTRWTYSMGPDHPVSSLRLDGMSERLTRLAVGDGVARVEHTDTYADVNPLRQGRKEILRFPLAVGAAWNDAFAEPGAVVGANGTYRYDYEEEASSRVVGMETINIGIGSVRAYRIERRARWRKSNPTSDDMTGRRWQGRSAVEGLEHSVSWYAPAVGRVVLKRSITAHPSYALHLQEPGSSRHAIVTELVAFESPGGCRVEGEPVHAQRFADRRPLHYPLVFSDTWEFLLQRDPHIPERADPAA</sequence>
<gene>
    <name evidence="1" type="ORF">E5352_14085</name>
</gene>
<proteinExistence type="predicted"/>
<accession>A0A4S2CVW0</accession>
<evidence type="ECO:0000313" key="1">
    <source>
        <dbReference type="EMBL" id="TGY33077.1"/>
    </source>
</evidence>
<protein>
    <submittedName>
        <fullName evidence="1">Uncharacterized protein</fullName>
    </submittedName>
</protein>